<reference evidence="2" key="1">
    <citation type="submission" date="2020-07" db="EMBL/GenBank/DDBJ databases">
        <title>Multicomponent nature underlies the extraordinary mechanical properties of spider dragline silk.</title>
        <authorList>
            <person name="Kono N."/>
            <person name="Nakamura H."/>
            <person name="Mori M."/>
            <person name="Yoshida Y."/>
            <person name="Ohtoshi R."/>
            <person name="Malay A.D."/>
            <person name="Moran D.A.P."/>
            <person name="Tomita M."/>
            <person name="Numata K."/>
            <person name="Arakawa K."/>
        </authorList>
    </citation>
    <scope>NUCLEOTIDE SEQUENCE</scope>
</reference>
<evidence type="ECO:0000256" key="1">
    <source>
        <dbReference type="SAM" id="MobiDB-lite"/>
    </source>
</evidence>
<gene>
    <name evidence="2" type="ORF">TNCT_735281</name>
</gene>
<keyword evidence="3" id="KW-1185">Reference proteome</keyword>
<evidence type="ECO:0000313" key="3">
    <source>
        <dbReference type="Proteomes" id="UP000887116"/>
    </source>
</evidence>
<feature type="compositionally biased region" description="Basic and acidic residues" evidence="1">
    <location>
        <begin position="1"/>
        <end position="10"/>
    </location>
</feature>
<sequence>ISTSPDDRAHPSIGTAPLVRELEAGKETLTGNLASSDEWQNT</sequence>
<accession>A0A8X6JC57</accession>
<dbReference type="AlphaFoldDB" id="A0A8X6JC57"/>
<feature type="non-terminal residue" evidence="2">
    <location>
        <position position="1"/>
    </location>
</feature>
<protein>
    <submittedName>
        <fullName evidence="2">Uncharacterized protein</fullName>
    </submittedName>
</protein>
<name>A0A8X6JC57_TRICU</name>
<comment type="caution">
    <text evidence="2">The sequence shown here is derived from an EMBL/GenBank/DDBJ whole genome shotgun (WGS) entry which is preliminary data.</text>
</comment>
<organism evidence="2 3">
    <name type="scientific">Trichonephila clavata</name>
    <name type="common">Joro spider</name>
    <name type="synonym">Nephila clavata</name>
    <dbReference type="NCBI Taxonomy" id="2740835"/>
    <lineage>
        <taxon>Eukaryota</taxon>
        <taxon>Metazoa</taxon>
        <taxon>Ecdysozoa</taxon>
        <taxon>Arthropoda</taxon>
        <taxon>Chelicerata</taxon>
        <taxon>Arachnida</taxon>
        <taxon>Araneae</taxon>
        <taxon>Araneomorphae</taxon>
        <taxon>Entelegynae</taxon>
        <taxon>Araneoidea</taxon>
        <taxon>Nephilidae</taxon>
        <taxon>Trichonephila</taxon>
    </lineage>
</organism>
<dbReference type="EMBL" id="BMAO01009256">
    <property type="protein sequence ID" value="GFR29730.1"/>
    <property type="molecule type" value="Genomic_DNA"/>
</dbReference>
<feature type="region of interest" description="Disordered" evidence="1">
    <location>
        <begin position="1"/>
        <end position="22"/>
    </location>
</feature>
<proteinExistence type="predicted"/>
<evidence type="ECO:0000313" key="2">
    <source>
        <dbReference type="EMBL" id="GFR29730.1"/>
    </source>
</evidence>
<dbReference type="Proteomes" id="UP000887116">
    <property type="component" value="Unassembled WGS sequence"/>
</dbReference>